<dbReference type="EMBL" id="GBRH01282316">
    <property type="protein sequence ID" value="JAD15579.1"/>
    <property type="molecule type" value="Transcribed_RNA"/>
</dbReference>
<sequence>MTRSEHLILDLPSSLYPNSDDISVAGKTLPPSLSPPLLSLSVMRHVHRPTAFTSLSSRSELDWRSQIMLKLLMPE</sequence>
<protein>
    <submittedName>
        <fullName evidence="1">Uncharacterized protein</fullName>
    </submittedName>
</protein>
<organism evidence="1">
    <name type="scientific">Arundo donax</name>
    <name type="common">Giant reed</name>
    <name type="synonym">Donax arundinaceus</name>
    <dbReference type="NCBI Taxonomy" id="35708"/>
    <lineage>
        <taxon>Eukaryota</taxon>
        <taxon>Viridiplantae</taxon>
        <taxon>Streptophyta</taxon>
        <taxon>Embryophyta</taxon>
        <taxon>Tracheophyta</taxon>
        <taxon>Spermatophyta</taxon>
        <taxon>Magnoliopsida</taxon>
        <taxon>Liliopsida</taxon>
        <taxon>Poales</taxon>
        <taxon>Poaceae</taxon>
        <taxon>PACMAD clade</taxon>
        <taxon>Arundinoideae</taxon>
        <taxon>Arundineae</taxon>
        <taxon>Arundo</taxon>
    </lineage>
</organism>
<dbReference type="AlphaFoldDB" id="A0A0A8XPA6"/>
<evidence type="ECO:0000313" key="1">
    <source>
        <dbReference type="EMBL" id="JAD15579.1"/>
    </source>
</evidence>
<accession>A0A0A8XPA6</accession>
<proteinExistence type="predicted"/>
<reference evidence="1" key="1">
    <citation type="submission" date="2014-09" db="EMBL/GenBank/DDBJ databases">
        <authorList>
            <person name="Magalhaes I.L.F."/>
            <person name="Oliveira U."/>
            <person name="Santos F.R."/>
            <person name="Vidigal T.H.D.A."/>
            <person name="Brescovit A.D."/>
            <person name="Santos A.J."/>
        </authorList>
    </citation>
    <scope>NUCLEOTIDE SEQUENCE</scope>
    <source>
        <tissue evidence="1">Shoot tissue taken approximately 20 cm above the soil surface</tissue>
    </source>
</reference>
<name>A0A0A8XPA6_ARUDO</name>
<reference evidence="1" key="2">
    <citation type="journal article" date="2015" name="Data Brief">
        <title>Shoot transcriptome of the giant reed, Arundo donax.</title>
        <authorList>
            <person name="Barrero R.A."/>
            <person name="Guerrero F.D."/>
            <person name="Moolhuijzen P."/>
            <person name="Goolsby J.A."/>
            <person name="Tidwell J."/>
            <person name="Bellgard S.E."/>
            <person name="Bellgard M.I."/>
        </authorList>
    </citation>
    <scope>NUCLEOTIDE SEQUENCE</scope>
    <source>
        <tissue evidence="1">Shoot tissue taken approximately 20 cm above the soil surface</tissue>
    </source>
</reference>